<feature type="domain" description="Pyridoxamine 5'-phosphate oxidase N-terminal" evidence="1">
    <location>
        <begin position="17"/>
        <end position="131"/>
    </location>
</feature>
<dbReference type="SUPFAM" id="SSF50475">
    <property type="entry name" value="FMN-binding split barrel"/>
    <property type="match status" value="1"/>
</dbReference>
<evidence type="ECO:0000313" key="2">
    <source>
        <dbReference type="EMBL" id="KUN62866.1"/>
    </source>
</evidence>
<accession>A0A124HWW2</accession>
<protein>
    <submittedName>
        <fullName evidence="2">Pyridoxamine 5'-phosphate oxidase</fullName>
    </submittedName>
</protein>
<dbReference type="STRING" id="58343.AQJ46_31955"/>
<dbReference type="EMBL" id="LMWU01000036">
    <property type="protein sequence ID" value="KUN62866.1"/>
    <property type="molecule type" value="Genomic_DNA"/>
</dbReference>
<dbReference type="Proteomes" id="UP000053669">
    <property type="component" value="Unassembled WGS sequence"/>
</dbReference>
<comment type="caution">
    <text evidence="2">The sequence shown here is derived from an EMBL/GenBank/DDBJ whole genome shotgun (WGS) entry which is preliminary data.</text>
</comment>
<dbReference type="InterPro" id="IPR012349">
    <property type="entry name" value="Split_barrel_FMN-bd"/>
</dbReference>
<name>A0A124HWW2_9ACTN</name>
<sequence>MTITESRTLEQRKRDVLARLERETDIWVASADADGLPCLVALWFAWDGKSVWLSTRITNPTGRNLRDGGRTRLAFGDTQDVVLIDGDVRTYGGEDVPSAAIDVFMAKTGWDPRRDSASYAFFQVRPRTVQALHGEHEMRGRHVMQDGVWAV</sequence>
<evidence type="ECO:0000259" key="1">
    <source>
        <dbReference type="Pfam" id="PF01243"/>
    </source>
</evidence>
<gene>
    <name evidence="2" type="ORF">AQJ46_31955</name>
</gene>
<proteinExistence type="predicted"/>
<dbReference type="RefSeq" id="WP_059208862.1">
    <property type="nucleotide sequence ID" value="NZ_KQ948666.1"/>
</dbReference>
<evidence type="ECO:0000313" key="3">
    <source>
        <dbReference type="Proteomes" id="UP000053669"/>
    </source>
</evidence>
<organism evidence="2 3">
    <name type="scientific">Streptomyces canus</name>
    <dbReference type="NCBI Taxonomy" id="58343"/>
    <lineage>
        <taxon>Bacteria</taxon>
        <taxon>Bacillati</taxon>
        <taxon>Actinomycetota</taxon>
        <taxon>Actinomycetes</taxon>
        <taxon>Kitasatosporales</taxon>
        <taxon>Streptomycetaceae</taxon>
        <taxon>Streptomyces</taxon>
        <taxon>Streptomyces aurantiacus group</taxon>
    </lineage>
</organism>
<reference evidence="2 3" key="1">
    <citation type="submission" date="2015-10" db="EMBL/GenBank/DDBJ databases">
        <title>Draft genome sequence of Streptomyces canus DSM 40017, type strain for the species Streptomyces canus.</title>
        <authorList>
            <person name="Ruckert C."/>
            <person name="Winkler A."/>
            <person name="Kalinowski J."/>
            <person name="Kampfer P."/>
            <person name="Glaeser S."/>
        </authorList>
    </citation>
    <scope>NUCLEOTIDE SEQUENCE [LARGE SCALE GENOMIC DNA]</scope>
    <source>
        <strain evidence="2 3">DSM 40017</strain>
    </source>
</reference>
<dbReference type="Gene3D" id="2.30.110.10">
    <property type="entry name" value="Electron Transport, Fmn-binding Protein, Chain A"/>
    <property type="match status" value="1"/>
</dbReference>
<dbReference type="AlphaFoldDB" id="A0A124HWW2"/>
<dbReference type="Pfam" id="PF01243">
    <property type="entry name" value="PNPOx_N"/>
    <property type="match status" value="1"/>
</dbReference>
<dbReference type="InterPro" id="IPR011576">
    <property type="entry name" value="Pyridox_Oxase_N"/>
</dbReference>